<dbReference type="GO" id="GO:0019005">
    <property type="term" value="C:SCF ubiquitin ligase complex"/>
    <property type="evidence" value="ECO:0007669"/>
    <property type="project" value="TreeGrafter"/>
</dbReference>
<dbReference type="InterPro" id="IPR032675">
    <property type="entry name" value="LRR_dom_sf"/>
</dbReference>
<dbReference type="InterPro" id="IPR006553">
    <property type="entry name" value="Leu-rich_rpt_Cys-con_subtyp"/>
</dbReference>
<dbReference type="Proteomes" id="UP000748756">
    <property type="component" value="Unassembled WGS sequence"/>
</dbReference>
<feature type="compositionally biased region" description="Polar residues" evidence="1">
    <location>
        <begin position="98"/>
        <end position="109"/>
    </location>
</feature>
<reference evidence="3" key="1">
    <citation type="journal article" date="2020" name="Fungal Divers.">
        <title>Resolving the Mortierellaceae phylogeny through synthesis of multi-gene phylogenetics and phylogenomics.</title>
        <authorList>
            <person name="Vandepol N."/>
            <person name="Liber J."/>
            <person name="Desiro A."/>
            <person name="Na H."/>
            <person name="Kennedy M."/>
            <person name="Barry K."/>
            <person name="Grigoriev I.V."/>
            <person name="Miller A.N."/>
            <person name="O'Donnell K."/>
            <person name="Stajich J.E."/>
            <person name="Bonito G."/>
        </authorList>
    </citation>
    <scope>NUCLEOTIDE SEQUENCE</scope>
    <source>
        <strain evidence="3">NRRL 6426</strain>
    </source>
</reference>
<name>A0A9P5VCH4_9FUNG</name>
<evidence type="ECO:0000256" key="1">
    <source>
        <dbReference type="SAM" id="MobiDB-lite"/>
    </source>
</evidence>
<feature type="region of interest" description="Disordered" evidence="1">
    <location>
        <begin position="157"/>
        <end position="224"/>
    </location>
</feature>
<feature type="compositionally biased region" description="Polar residues" evidence="1">
    <location>
        <begin position="8"/>
        <end position="28"/>
    </location>
</feature>
<feature type="compositionally biased region" description="Acidic residues" evidence="1">
    <location>
        <begin position="111"/>
        <end position="128"/>
    </location>
</feature>
<dbReference type="InterPro" id="IPR057207">
    <property type="entry name" value="FBXL15_LRR"/>
</dbReference>
<feature type="compositionally biased region" description="Low complexity" evidence="1">
    <location>
        <begin position="60"/>
        <end position="89"/>
    </location>
</feature>
<dbReference type="AlphaFoldDB" id="A0A9P5VCH4"/>
<accession>A0A9P5VCH4</accession>
<dbReference type="GO" id="GO:0031146">
    <property type="term" value="P:SCF-dependent proteasomal ubiquitin-dependent protein catabolic process"/>
    <property type="evidence" value="ECO:0007669"/>
    <property type="project" value="TreeGrafter"/>
</dbReference>
<dbReference type="SUPFAM" id="SSF52047">
    <property type="entry name" value="RNI-like"/>
    <property type="match status" value="1"/>
</dbReference>
<evidence type="ECO:0000313" key="3">
    <source>
        <dbReference type="EMBL" id="KAF9152910.1"/>
    </source>
</evidence>
<comment type="caution">
    <text evidence="3">The sequence shown here is derived from an EMBL/GenBank/DDBJ whole genome shotgun (WGS) entry which is preliminary data.</text>
</comment>
<dbReference type="Gene3D" id="3.80.10.10">
    <property type="entry name" value="Ribonuclease Inhibitor"/>
    <property type="match status" value="4"/>
</dbReference>
<keyword evidence="4" id="KW-1185">Reference proteome</keyword>
<feature type="domain" description="F-box/LRR-repeat protein 15-like leucin rich repeat" evidence="2">
    <location>
        <begin position="399"/>
        <end position="615"/>
    </location>
</feature>
<dbReference type="SMART" id="SM00367">
    <property type="entry name" value="LRR_CC"/>
    <property type="match status" value="8"/>
</dbReference>
<dbReference type="PANTHER" id="PTHR13318">
    <property type="entry name" value="PARTNER OF PAIRED, ISOFORM B-RELATED"/>
    <property type="match status" value="1"/>
</dbReference>
<feature type="region of interest" description="Disordered" evidence="1">
    <location>
        <begin position="1"/>
        <end position="134"/>
    </location>
</feature>
<feature type="compositionally biased region" description="Low complexity" evidence="1">
    <location>
        <begin position="157"/>
        <end position="185"/>
    </location>
</feature>
<evidence type="ECO:0000313" key="4">
    <source>
        <dbReference type="Proteomes" id="UP000748756"/>
    </source>
</evidence>
<protein>
    <recommendedName>
        <fullName evidence="2">F-box/LRR-repeat protein 15-like leucin rich repeat domain-containing protein</fullName>
    </recommendedName>
</protein>
<dbReference type="Pfam" id="PF25372">
    <property type="entry name" value="DUF7885"/>
    <property type="match status" value="1"/>
</dbReference>
<evidence type="ECO:0000259" key="2">
    <source>
        <dbReference type="Pfam" id="PF25372"/>
    </source>
</evidence>
<dbReference type="EMBL" id="JAAAUQ010000211">
    <property type="protein sequence ID" value="KAF9152910.1"/>
    <property type="molecule type" value="Genomic_DNA"/>
</dbReference>
<sequence length="681" mass="74127">MSRRNRGNAGTTYVNNVRGPTSALTSFLNERGIRRANPAPAPPPVATPPENDNNNDDEPTSPQHQAASPSSSSSTPAPAFSASRPTRAARLTRGRNLPTRSTNVSQSNEADGVDDDSDSDNSDDDSSDSDNKNLIPIAISASTTRAVRATRSRVIAVASSSSSSSSNAVASSSNASSSTAKAKAAASKKRPRKKDASDDSDDEDFHDITGHISRSNFSHKGRMPQGSNKIVFCSRCRARFTIKAGTTPAVDEDDGGLLCPTCAGTGSPGPSKNALPKAKPVKRARRKAQKAEIECQIPSLQDLCIQKIANSIEDVEAFGDISDLSLDKICKIISRNRSLNADTLQLFLDARHSELILYDCTDITAIGLQNIAQFCPNLRSLKLKLCGRITNEVMDYYIEHLTKLTSLMLIGPILILEHTYIKLFETVCERFEKFELKGSSRFSLKAIKALCDNCPNITHLRLGDCNLMDDGWLEPIAGLTKLKSLRIRNPEPDKLTTPAVVKLIQAVGSGLEELELKGCNGLTDEVLVDAIRPSCVRVERLNLSGCEELTTEGVETLFKDWNVNPGLSYVNLENCVMLKDEALMAVTEHSGATLEEVNLSGMDEITKDALQTLTRCVNLMELDASWVRAMDDDIMEQLVEAAPRLAKVTVWGDHRLTECCSSRKGLKIVGREGDYVDLRFL</sequence>
<dbReference type="OrthoDB" id="421226at2759"/>
<organism evidence="3 4">
    <name type="scientific">Linnemannia schmuckeri</name>
    <dbReference type="NCBI Taxonomy" id="64567"/>
    <lineage>
        <taxon>Eukaryota</taxon>
        <taxon>Fungi</taxon>
        <taxon>Fungi incertae sedis</taxon>
        <taxon>Mucoromycota</taxon>
        <taxon>Mortierellomycotina</taxon>
        <taxon>Mortierellomycetes</taxon>
        <taxon>Mortierellales</taxon>
        <taxon>Mortierellaceae</taxon>
        <taxon>Linnemannia</taxon>
    </lineage>
</organism>
<gene>
    <name evidence="3" type="ORF">BG015_004493</name>
</gene>
<proteinExistence type="predicted"/>